<comment type="similarity">
    <text evidence="2">Belongs to the SEC23/SEC24 family. SEC24 subfamily.</text>
</comment>
<dbReference type="AlphaFoldDB" id="A0A3L6G875"/>
<name>A0A3L6G875_MAIZE</name>
<dbReference type="Gene3D" id="2.30.30.380">
    <property type="entry name" value="Zn-finger domain of Sec23/24"/>
    <property type="match status" value="1"/>
</dbReference>
<evidence type="ECO:0000313" key="9">
    <source>
        <dbReference type="Proteomes" id="UP000251960"/>
    </source>
</evidence>
<dbReference type="GO" id="GO:0000139">
    <property type="term" value="C:Golgi membrane"/>
    <property type="evidence" value="ECO:0007669"/>
    <property type="project" value="UniProtKB-SubCell"/>
</dbReference>
<dbReference type="Pfam" id="PF04811">
    <property type="entry name" value="Sec23_trunk"/>
    <property type="match status" value="1"/>
</dbReference>
<protein>
    <submittedName>
        <fullName evidence="8">Protein transport protein Sec24-like</fullName>
    </submittedName>
</protein>
<comment type="caution">
    <text evidence="8">The sequence shown here is derived from an EMBL/GenBank/DDBJ whole genome shotgun (WGS) entry which is preliminary data.</text>
</comment>
<dbReference type="InterPro" id="IPR050550">
    <property type="entry name" value="SEC23_SEC24_subfamily"/>
</dbReference>
<evidence type="ECO:0000256" key="3">
    <source>
        <dbReference type="ARBA" id="ARBA00023034"/>
    </source>
</evidence>
<dbReference type="Gene3D" id="3.40.50.410">
    <property type="entry name" value="von Willebrand factor, type A domain"/>
    <property type="match status" value="1"/>
</dbReference>
<dbReference type="InterPro" id="IPR012990">
    <property type="entry name" value="Beta-sandwich_Sec23_24"/>
</dbReference>
<dbReference type="PANTHER" id="PTHR13803">
    <property type="entry name" value="SEC24-RELATED PROTEIN"/>
    <property type="match status" value="1"/>
</dbReference>
<organism evidence="8 9">
    <name type="scientific">Zea mays</name>
    <name type="common">Maize</name>
    <dbReference type="NCBI Taxonomy" id="4577"/>
    <lineage>
        <taxon>Eukaryota</taxon>
        <taxon>Viridiplantae</taxon>
        <taxon>Streptophyta</taxon>
        <taxon>Embryophyta</taxon>
        <taxon>Tracheophyta</taxon>
        <taxon>Spermatophyta</taxon>
        <taxon>Magnoliopsida</taxon>
        <taxon>Liliopsida</taxon>
        <taxon>Poales</taxon>
        <taxon>Poaceae</taxon>
        <taxon>PACMAD clade</taxon>
        <taxon>Panicoideae</taxon>
        <taxon>Andropogonodae</taxon>
        <taxon>Andropogoneae</taxon>
        <taxon>Tripsacinae</taxon>
        <taxon>Zea</taxon>
    </lineage>
</organism>
<evidence type="ECO:0000256" key="1">
    <source>
        <dbReference type="ARBA" id="ARBA00004394"/>
    </source>
</evidence>
<dbReference type="GO" id="GO:0006886">
    <property type="term" value="P:intracellular protein transport"/>
    <property type="evidence" value="ECO:0007669"/>
    <property type="project" value="InterPro"/>
</dbReference>
<dbReference type="Gene3D" id="2.60.40.1670">
    <property type="entry name" value="beta-sandwich domain of Sec23/24"/>
    <property type="match status" value="1"/>
</dbReference>
<reference evidence="8 9" key="1">
    <citation type="journal article" date="2018" name="Nat. Genet.">
        <title>Extensive intraspecific gene order and gene structural variations between Mo17 and other maize genomes.</title>
        <authorList>
            <person name="Sun S."/>
            <person name="Zhou Y."/>
            <person name="Chen J."/>
            <person name="Shi J."/>
            <person name="Zhao H."/>
            <person name="Zhao H."/>
            <person name="Song W."/>
            <person name="Zhang M."/>
            <person name="Cui Y."/>
            <person name="Dong X."/>
            <person name="Liu H."/>
            <person name="Ma X."/>
            <person name="Jiao Y."/>
            <person name="Wang B."/>
            <person name="Wei X."/>
            <person name="Stein J.C."/>
            <person name="Glaubitz J.C."/>
            <person name="Lu F."/>
            <person name="Yu G."/>
            <person name="Liang C."/>
            <person name="Fengler K."/>
            <person name="Li B."/>
            <person name="Rafalski A."/>
            <person name="Schnable P.S."/>
            <person name="Ware D.H."/>
            <person name="Buckler E.S."/>
            <person name="Lai J."/>
        </authorList>
    </citation>
    <scope>NUCLEOTIDE SEQUENCE [LARGE SCALE GENOMIC DNA]</scope>
    <source>
        <strain evidence="9">cv. Missouri 17</strain>
        <tissue evidence="8">Seedling</tissue>
    </source>
</reference>
<dbReference type="InterPro" id="IPR006896">
    <property type="entry name" value="Sec23/24_trunk_dom"/>
</dbReference>
<feature type="compositionally biased region" description="Low complexity" evidence="4">
    <location>
        <begin position="120"/>
        <end position="139"/>
    </location>
</feature>
<feature type="domain" description="Sec23/Sec24 beta-sandwich" evidence="7">
    <location>
        <begin position="627"/>
        <end position="692"/>
    </location>
</feature>
<feature type="region of interest" description="Disordered" evidence="4">
    <location>
        <begin position="1"/>
        <end position="237"/>
    </location>
</feature>
<feature type="compositionally biased region" description="Low complexity" evidence="4">
    <location>
        <begin position="147"/>
        <end position="168"/>
    </location>
</feature>
<sequence>MQPPMGNERPPPPGRPVSAFVPGAAVPPPPFAAGGPFAPPPRQGVPLPQSGAAAPHFGAVPPAAMGGFRGPPSSQGPFGAGTPPQRPFTSAPPPQGPFTSAPPSQGPFASAPPSQVPFASAQPSQSPFTSPPQSQGPFAAGPPPTGPFAATPAPFRSPLSSLAQPQSPTQGALPPPPTYARPLSQPLQAQGYYPGAPPSNPQFPMSRPAFQQPVQNMPPPPIGSAATFGNQAAYQSGGPPVGGTLQSLVEDFQSLSLSSVPGSLDPGVDVKGLPRPLDGDEEPVKLIESYPFNCHPRYFRLTTHAIPASQSLVSRWHLPLGAVVHPLAESPDGEEVPVINFGSAGVIRCRRCRTYINPYATFADAGRKWRCNLCTLLNDVPGEYFCALDASGRRYDTDQRPELSKGTVEFVAPTEYMVRPPMPPSYFFLIDVSVSAVRSGLLESSLSQPQMMVVADLDDVFLPLPDDLLVNLVDSRHVVESFLDSLSNMFHDNVNVESALGPALKAAFMVMSQIGGKLLVFQSTLPSLGIGRLRLRGDDVRAYGTDKEHTLRVPEDPFYKQMAAEFTKNQIAVDIFSFSEKYSDIASLGSLAKYTGGQVYHYPSFQAPTHGDKLKLELSRDLTRETAWESVMRIRCGKGVRFTTYHGHFMLRSTDLLALPAVDSDKAFAMQLSLEETLMTTQTVYFQVALLYPFLSI</sequence>
<evidence type="ECO:0000259" key="7">
    <source>
        <dbReference type="Pfam" id="PF08033"/>
    </source>
</evidence>
<dbReference type="GO" id="GO:0030127">
    <property type="term" value="C:COPII vesicle coat"/>
    <property type="evidence" value="ECO:0007669"/>
    <property type="project" value="InterPro"/>
</dbReference>
<gene>
    <name evidence="8" type="primary">At3g07100_1</name>
    <name evidence="8" type="ORF">Zm00014a_036306</name>
</gene>
<dbReference type="GO" id="GO:0008270">
    <property type="term" value="F:zinc ion binding"/>
    <property type="evidence" value="ECO:0007669"/>
    <property type="project" value="InterPro"/>
</dbReference>
<dbReference type="SUPFAM" id="SSF82919">
    <property type="entry name" value="Zn-finger domain of Sec23/24"/>
    <property type="match status" value="1"/>
</dbReference>
<dbReference type="PANTHER" id="PTHR13803:SF39">
    <property type="entry name" value="SECRETORY 24AB, ISOFORM A"/>
    <property type="match status" value="1"/>
</dbReference>
<keyword evidence="3" id="KW-0333">Golgi apparatus</keyword>
<dbReference type="SUPFAM" id="SSF81995">
    <property type="entry name" value="beta-sandwich domain of Sec23/24"/>
    <property type="match status" value="1"/>
</dbReference>
<comment type="subcellular location">
    <subcellularLocation>
        <location evidence="1">Golgi apparatus membrane</location>
    </subcellularLocation>
</comment>
<evidence type="ECO:0000313" key="8">
    <source>
        <dbReference type="EMBL" id="PWZ44787.1"/>
    </source>
</evidence>
<evidence type="ECO:0000256" key="2">
    <source>
        <dbReference type="ARBA" id="ARBA00008334"/>
    </source>
</evidence>
<dbReference type="Proteomes" id="UP000251960">
    <property type="component" value="Chromosome 10"/>
</dbReference>
<dbReference type="GO" id="GO:0006888">
    <property type="term" value="P:endoplasmic reticulum to Golgi vesicle-mediated transport"/>
    <property type="evidence" value="ECO:0007669"/>
    <property type="project" value="InterPro"/>
</dbReference>
<dbReference type="Pfam" id="PF08033">
    <property type="entry name" value="Sec23_BS"/>
    <property type="match status" value="1"/>
</dbReference>
<evidence type="ECO:0000259" key="5">
    <source>
        <dbReference type="Pfam" id="PF04810"/>
    </source>
</evidence>
<proteinExistence type="inferred from homology"/>
<evidence type="ECO:0000256" key="4">
    <source>
        <dbReference type="SAM" id="MobiDB-lite"/>
    </source>
</evidence>
<evidence type="ECO:0000259" key="6">
    <source>
        <dbReference type="Pfam" id="PF04811"/>
    </source>
</evidence>
<feature type="domain" description="Zinc finger Sec23/Sec24-type" evidence="5">
    <location>
        <begin position="347"/>
        <end position="384"/>
    </location>
</feature>
<feature type="compositionally biased region" description="Pro residues" evidence="4">
    <location>
        <begin position="1"/>
        <end position="15"/>
    </location>
</feature>
<feature type="compositionally biased region" description="Pro residues" evidence="4">
    <location>
        <begin position="25"/>
        <end position="43"/>
    </location>
</feature>
<feature type="domain" description="Sec23/Sec24 trunk" evidence="6">
    <location>
        <begin position="442"/>
        <end position="621"/>
    </location>
</feature>
<accession>A0A3L6G875</accession>
<feature type="compositionally biased region" description="Pro residues" evidence="4">
    <location>
        <begin position="84"/>
        <end position="96"/>
    </location>
</feature>
<dbReference type="InterPro" id="IPR006895">
    <property type="entry name" value="Znf_Sec23_Sec24"/>
</dbReference>
<dbReference type="EMBL" id="NCVQ01000002">
    <property type="protein sequence ID" value="PWZ44787.1"/>
    <property type="molecule type" value="Genomic_DNA"/>
</dbReference>
<dbReference type="ExpressionAtlas" id="A0A3L6G875">
    <property type="expression patterns" value="baseline and differential"/>
</dbReference>
<dbReference type="InterPro" id="IPR036174">
    <property type="entry name" value="Znf_Sec23_Sec24_sf"/>
</dbReference>
<dbReference type="InterPro" id="IPR036465">
    <property type="entry name" value="vWFA_dom_sf"/>
</dbReference>
<dbReference type="SUPFAM" id="SSF53300">
    <property type="entry name" value="vWA-like"/>
    <property type="match status" value="1"/>
</dbReference>
<dbReference type="Pfam" id="PF04810">
    <property type="entry name" value="zf-Sec23_Sec24"/>
    <property type="match status" value="1"/>
</dbReference>